<dbReference type="Proteomes" id="UP000258309">
    <property type="component" value="Unassembled WGS sequence"/>
</dbReference>
<feature type="domain" description="Xylanolytic transcriptional activator regulatory" evidence="7">
    <location>
        <begin position="272"/>
        <end position="335"/>
    </location>
</feature>
<reference evidence="8 9" key="1">
    <citation type="submission" date="2018-05" db="EMBL/GenBank/DDBJ databases">
        <title>Draft genome sequence of Scytalidium lignicola DSM 105466, a ubiquitous saprotrophic fungus.</title>
        <authorList>
            <person name="Buettner E."/>
            <person name="Gebauer A.M."/>
            <person name="Hofrichter M."/>
            <person name="Liers C."/>
            <person name="Kellner H."/>
        </authorList>
    </citation>
    <scope>NUCLEOTIDE SEQUENCE [LARGE SCALE GENOMIC DNA]</scope>
    <source>
        <strain evidence="8 9">DSM 105466</strain>
    </source>
</reference>
<dbReference type="PANTHER" id="PTHR40626:SF8">
    <property type="entry name" value="C2H2 FINGER DOMAIN TRANSCRIPTION FACTOR (EUROFUNG)-RELATED"/>
    <property type="match status" value="1"/>
</dbReference>
<feature type="non-terminal residue" evidence="8">
    <location>
        <position position="567"/>
    </location>
</feature>
<evidence type="ECO:0000256" key="2">
    <source>
        <dbReference type="ARBA" id="ARBA00022723"/>
    </source>
</evidence>
<sequence length="567" mass="64030">MEISRAPASPLDEQLCGKAIECSILDKSLIVAYSAPLHFLVVIAFEVITRAVYSDDIDLFLGQAEADDDVMLAIRLQAKKVVRADNEPTRYSEDTIPPQDRCSIKVLLNSGSASFIECFRFPDRHDQKTIYESNMAIVSPESDGTEAQTPDFKGSNEYNDFSDHFERNPTDWLDYDNEDLLEFLNLPFAGMLGMTDISFTTDFPVYLTPGIITPPSWLPQKEREPPSAQSTAIIQALEAKACTLCLDPQEQAHILQILESLFTPSNIEGFVKLYFELFQPHSPLIHQPTFSIDTTPIPLLLTIVLIGALYSTTETDLTSIKLLLDLVELYIFSLDDFTEEFEGRGFLRLSMGLHYRDTRDTDPLSFHNFQAAYFITFVQYWAGNKAARKRAMETRFSVLVKAARKLGLTKVKHVYEAFQSLFASIESKGNDPIPANPLKFTSLDMFILIHLLYAFTHTHLTMFAPVMVRSAKDTSVSVAALGSSSDSNFRLIKLGLSHWRSLWIQIRNTISNEAWAKIGFYRNGYNYWLITQLLVDNKGSLDLLTGMEVGCDDALRQIKALLKDLRD</sequence>
<evidence type="ECO:0000256" key="5">
    <source>
        <dbReference type="ARBA" id="ARBA00022833"/>
    </source>
</evidence>
<name>A0A3E2H0Y8_SCYLI</name>
<evidence type="ECO:0000256" key="6">
    <source>
        <dbReference type="ARBA" id="ARBA00023242"/>
    </source>
</evidence>
<keyword evidence="9" id="KW-1185">Reference proteome</keyword>
<dbReference type="InterPro" id="IPR051059">
    <property type="entry name" value="VerF-like"/>
</dbReference>
<accession>A0A3E2H0Y8</accession>
<evidence type="ECO:0000256" key="4">
    <source>
        <dbReference type="ARBA" id="ARBA00022771"/>
    </source>
</evidence>
<evidence type="ECO:0000256" key="1">
    <source>
        <dbReference type="ARBA" id="ARBA00004123"/>
    </source>
</evidence>
<dbReference type="EMBL" id="NCSJ02000226">
    <property type="protein sequence ID" value="RFU27055.1"/>
    <property type="molecule type" value="Genomic_DNA"/>
</dbReference>
<keyword evidence="5" id="KW-0862">Zinc</keyword>
<dbReference type="GO" id="GO:0000978">
    <property type="term" value="F:RNA polymerase II cis-regulatory region sequence-specific DNA binding"/>
    <property type="evidence" value="ECO:0007669"/>
    <property type="project" value="InterPro"/>
</dbReference>
<dbReference type="OMA" id="YNFWLVS"/>
<proteinExistence type="predicted"/>
<gene>
    <name evidence="8" type="ORF">B7463_g9284</name>
</gene>
<dbReference type="AlphaFoldDB" id="A0A3E2H0Y8"/>
<feature type="non-terminal residue" evidence="8">
    <location>
        <position position="1"/>
    </location>
</feature>
<dbReference type="InterPro" id="IPR007219">
    <property type="entry name" value="XnlR_reg_dom"/>
</dbReference>
<dbReference type="GO" id="GO:0008270">
    <property type="term" value="F:zinc ion binding"/>
    <property type="evidence" value="ECO:0007669"/>
    <property type="project" value="UniProtKB-KW"/>
</dbReference>
<keyword evidence="6" id="KW-0539">Nucleus</keyword>
<dbReference type="GO" id="GO:0000785">
    <property type="term" value="C:chromatin"/>
    <property type="evidence" value="ECO:0007669"/>
    <property type="project" value="TreeGrafter"/>
</dbReference>
<dbReference type="OrthoDB" id="10018191at2759"/>
<keyword evidence="3" id="KW-0677">Repeat</keyword>
<comment type="subcellular location">
    <subcellularLocation>
        <location evidence="1">Nucleus</location>
    </subcellularLocation>
</comment>
<protein>
    <recommendedName>
        <fullName evidence="7">Xylanolytic transcriptional activator regulatory domain-containing protein</fullName>
    </recommendedName>
</protein>
<evidence type="ECO:0000259" key="7">
    <source>
        <dbReference type="Pfam" id="PF04082"/>
    </source>
</evidence>
<evidence type="ECO:0000256" key="3">
    <source>
        <dbReference type="ARBA" id="ARBA00022737"/>
    </source>
</evidence>
<comment type="caution">
    <text evidence="8">The sequence shown here is derived from an EMBL/GenBank/DDBJ whole genome shotgun (WGS) entry which is preliminary data.</text>
</comment>
<dbReference type="PANTHER" id="PTHR40626">
    <property type="entry name" value="MIP31509P"/>
    <property type="match status" value="1"/>
</dbReference>
<keyword evidence="2" id="KW-0479">Metal-binding</keyword>
<dbReference type="GO" id="GO:0000981">
    <property type="term" value="F:DNA-binding transcription factor activity, RNA polymerase II-specific"/>
    <property type="evidence" value="ECO:0007669"/>
    <property type="project" value="InterPro"/>
</dbReference>
<dbReference type="Pfam" id="PF04082">
    <property type="entry name" value="Fungal_trans"/>
    <property type="match status" value="1"/>
</dbReference>
<evidence type="ECO:0000313" key="8">
    <source>
        <dbReference type="EMBL" id="RFU27055.1"/>
    </source>
</evidence>
<keyword evidence="4" id="KW-0863">Zinc-finger</keyword>
<dbReference type="STRING" id="5539.A0A3E2H0Y8"/>
<dbReference type="GO" id="GO:0005634">
    <property type="term" value="C:nucleus"/>
    <property type="evidence" value="ECO:0007669"/>
    <property type="project" value="UniProtKB-SubCell"/>
</dbReference>
<evidence type="ECO:0000313" key="9">
    <source>
        <dbReference type="Proteomes" id="UP000258309"/>
    </source>
</evidence>
<organism evidence="8 9">
    <name type="scientific">Scytalidium lignicola</name>
    <name type="common">Hyphomycete</name>
    <dbReference type="NCBI Taxonomy" id="5539"/>
    <lineage>
        <taxon>Eukaryota</taxon>
        <taxon>Fungi</taxon>
        <taxon>Dikarya</taxon>
        <taxon>Ascomycota</taxon>
        <taxon>Pezizomycotina</taxon>
        <taxon>Leotiomycetes</taxon>
        <taxon>Leotiomycetes incertae sedis</taxon>
        <taxon>Scytalidium</taxon>
    </lineage>
</organism>
<dbReference type="GO" id="GO:0006351">
    <property type="term" value="P:DNA-templated transcription"/>
    <property type="evidence" value="ECO:0007669"/>
    <property type="project" value="InterPro"/>
</dbReference>